<dbReference type="Proteomes" id="UP000242415">
    <property type="component" value="Unassembled WGS sequence"/>
</dbReference>
<organism evidence="4 5">
    <name type="scientific">Micromonospora pattaloongensis</name>
    <dbReference type="NCBI Taxonomy" id="405436"/>
    <lineage>
        <taxon>Bacteria</taxon>
        <taxon>Bacillati</taxon>
        <taxon>Actinomycetota</taxon>
        <taxon>Actinomycetes</taxon>
        <taxon>Micromonosporales</taxon>
        <taxon>Micromonosporaceae</taxon>
        <taxon>Micromonospora</taxon>
    </lineage>
</organism>
<keyword evidence="2" id="KW-0472">Membrane</keyword>
<reference evidence="5" key="1">
    <citation type="submission" date="2016-10" db="EMBL/GenBank/DDBJ databases">
        <authorList>
            <person name="Varghese N."/>
            <person name="Submissions S."/>
        </authorList>
    </citation>
    <scope>NUCLEOTIDE SEQUENCE [LARGE SCALE GENOMIC DNA]</scope>
    <source>
        <strain evidence="5">DSM 45245</strain>
    </source>
</reference>
<feature type="compositionally biased region" description="Low complexity" evidence="1">
    <location>
        <begin position="169"/>
        <end position="179"/>
    </location>
</feature>
<dbReference type="STRING" id="405436.SAMN05444365_101981"/>
<feature type="signal peptide" evidence="3">
    <location>
        <begin position="1"/>
        <end position="31"/>
    </location>
</feature>
<dbReference type="OrthoDB" id="3383382at2"/>
<protein>
    <submittedName>
        <fullName evidence="4">Uncharacterized protein</fullName>
    </submittedName>
</protein>
<evidence type="ECO:0000256" key="2">
    <source>
        <dbReference type="SAM" id="Phobius"/>
    </source>
</evidence>
<gene>
    <name evidence="4" type="ORF">SAMN05444365_101981</name>
</gene>
<keyword evidence="5" id="KW-1185">Reference proteome</keyword>
<keyword evidence="2" id="KW-0812">Transmembrane</keyword>
<evidence type="ECO:0000313" key="4">
    <source>
        <dbReference type="EMBL" id="SDY18721.1"/>
    </source>
</evidence>
<feature type="compositionally biased region" description="Acidic residues" evidence="1">
    <location>
        <begin position="180"/>
        <end position="189"/>
    </location>
</feature>
<feature type="chain" id="PRO_5017282606" evidence="3">
    <location>
        <begin position="32"/>
        <end position="269"/>
    </location>
</feature>
<dbReference type="EMBL" id="FNPH01000001">
    <property type="protein sequence ID" value="SDY18721.1"/>
    <property type="molecule type" value="Genomic_DNA"/>
</dbReference>
<evidence type="ECO:0000256" key="1">
    <source>
        <dbReference type="SAM" id="MobiDB-lite"/>
    </source>
</evidence>
<keyword evidence="3" id="KW-0732">Signal</keyword>
<evidence type="ECO:0000256" key="3">
    <source>
        <dbReference type="SAM" id="SignalP"/>
    </source>
</evidence>
<sequence>MSQQLRQRSAAAAVAVFLAGTPLLDPSVAWADPVPAPTGAGDASGVEVVFTGRNLLGVSCASSPSATAVTVPAESTLRVVNDTGRRARLLIDGDTRGEIADGAAAEVLFHRGPVSLALRPNCVVADESEVRVEVAPPPRRSVERPGPERVAPVPTATPGTGDRPDGAEARAGGADAFPDVPDDGGDDDGSSPLTAAAGRSVGESDARSALPAPMPPRGVAAEPTASVEPVRQTGTVALLALVATISVIGVSAGAIRAILAQRTSRTVPA</sequence>
<dbReference type="RefSeq" id="WP_091551818.1">
    <property type="nucleotide sequence ID" value="NZ_FNPH01000001.1"/>
</dbReference>
<accession>A0A1H3HT64</accession>
<dbReference type="AlphaFoldDB" id="A0A1H3HT64"/>
<evidence type="ECO:0000313" key="5">
    <source>
        <dbReference type="Proteomes" id="UP000242415"/>
    </source>
</evidence>
<proteinExistence type="predicted"/>
<feature type="region of interest" description="Disordered" evidence="1">
    <location>
        <begin position="128"/>
        <end position="227"/>
    </location>
</feature>
<keyword evidence="2" id="KW-1133">Transmembrane helix</keyword>
<name>A0A1H3HT64_9ACTN</name>
<feature type="transmembrane region" description="Helical" evidence="2">
    <location>
        <begin position="236"/>
        <end position="259"/>
    </location>
</feature>